<dbReference type="GO" id="GO:0006753">
    <property type="term" value="P:nucleoside phosphate metabolic process"/>
    <property type="evidence" value="ECO:0007669"/>
    <property type="project" value="TreeGrafter"/>
</dbReference>
<evidence type="ECO:0000259" key="2">
    <source>
        <dbReference type="PROSITE" id="PS51462"/>
    </source>
</evidence>
<dbReference type="RefSeq" id="WP_062798478.1">
    <property type="nucleotide sequence ID" value="NZ_CBCRXS010000002.1"/>
</dbReference>
<protein>
    <submittedName>
        <fullName evidence="3">ADP-ribose pyrophosphatase</fullName>
    </submittedName>
</protein>
<dbReference type="Pfam" id="PF00293">
    <property type="entry name" value="NUDIX"/>
    <property type="match status" value="1"/>
</dbReference>
<dbReference type="CDD" id="cd24158">
    <property type="entry name" value="NUDIX_ADPRase_Rv1700"/>
    <property type="match status" value="1"/>
</dbReference>
<evidence type="ECO:0000313" key="4">
    <source>
        <dbReference type="Proteomes" id="UP000274762"/>
    </source>
</evidence>
<sequence>MSQSPHEFGTVGSELQYSGAIVALRVDEVQMPGGRTAKREVVEHHGAVAIAAVNDKDEIALVLQYRHPLGRRLLELPAGLLDAGPDESPLEAAKRELVEETGLAADHWNVLVDVAVSPGFTDEALRVYLATGIREVPRPDPEDEEADMKMQWVGLDDAVDKVLSGEIVNSTAVSGILSLVAARARSVSLRGTDAPWADRPVAFAQRKAAQA</sequence>
<organism evidence="3 4">
    <name type="scientific">Williamsia marianensis</name>
    <dbReference type="NCBI Taxonomy" id="85044"/>
    <lineage>
        <taxon>Bacteria</taxon>
        <taxon>Bacillati</taxon>
        <taxon>Actinomycetota</taxon>
        <taxon>Actinomycetes</taxon>
        <taxon>Mycobacteriales</taxon>
        <taxon>Nocardiaceae</taxon>
        <taxon>Williamsia</taxon>
    </lineage>
</organism>
<dbReference type="SUPFAM" id="SSF55811">
    <property type="entry name" value="Nudix"/>
    <property type="match status" value="1"/>
</dbReference>
<reference evidence="3 4" key="1">
    <citation type="submission" date="2018-10" db="EMBL/GenBank/DDBJ databases">
        <title>Sequencing the genomes of 1000 actinobacteria strains.</title>
        <authorList>
            <person name="Klenk H.-P."/>
        </authorList>
    </citation>
    <scope>NUCLEOTIDE SEQUENCE [LARGE SCALE GENOMIC DNA]</scope>
    <source>
        <strain evidence="3 4">DSM 44343</strain>
    </source>
</reference>
<proteinExistence type="predicted"/>
<feature type="domain" description="Nudix hydrolase" evidence="2">
    <location>
        <begin position="43"/>
        <end position="175"/>
    </location>
</feature>
<dbReference type="AlphaFoldDB" id="A0A495K3F9"/>
<dbReference type="PANTHER" id="PTHR11839:SF31">
    <property type="entry name" value="ADP-RIBOSE PYROPHOSPHATASE"/>
    <property type="match status" value="1"/>
</dbReference>
<evidence type="ECO:0000256" key="1">
    <source>
        <dbReference type="ARBA" id="ARBA00022801"/>
    </source>
</evidence>
<dbReference type="PANTHER" id="PTHR11839">
    <property type="entry name" value="UDP/ADP-SUGAR PYROPHOSPHATASE"/>
    <property type="match status" value="1"/>
</dbReference>
<name>A0A495K3F9_WILMA</name>
<dbReference type="GO" id="GO:0019693">
    <property type="term" value="P:ribose phosphate metabolic process"/>
    <property type="evidence" value="ECO:0007669"/>
    <property type="project" value="TreeGrafter"/>
</dbReference>
<evidence type="ECO:0000313" key="3">
    <source>
        <dbReference type="EMBL" id="RKR95248.1"/>
    </source>
</evidence>
<keyword evidence="1" id="KW-0378">Hydrolase</keyword>
<dbReference type="PROSITE" id="PS51462">
    <property type="entry name" value="NUDIX"/>
    <property type="match status" value="1"/>
</dbReference>
<comment type="caution">
    <text evidence="3">The sequence shown here is derived from an EMBL/GenBank/DDBJ whole genome shotgun (WGS) entry which is preliminary data.</text>
</comment>
<dbReference type="Gene3D" id="3.90.79.10">
    <property type="entry name" value="Nucleoside Triphosphate Pyrophosphohydrolase"/>
    <property type="match status" value="1"/>
</dbReference>
<dbReference type="EMBL" id="RBKV01000001">
    <property type="protein sequence ID" value="RKR95248.1"/>
    <property type="molecule type" value="Genomic_DNA"/>
</dbReference>
<dbReference type="InterPro" id="IPR015797">
    <property type="entry name" value="NUDIX_hydrolase-like_dom_sf"/>
</dbReference>
<dbReference type="GO" id="GO:0016787">
    <property type="term" value="F:hydrolase activity"/>
    <property type="evidence" value="ECO:0007669"/>
    <property type="project" value="UniProtKB-KW"/>
</dbReference>
<dbReference type="GO" id="GO:0005829">
    <property type="term" value="C:cytosol"/>
    <property type="evidence" value="ECO:0007669"/>
    <property type="project" value="TreeGrafter"/>
</dbReference>
<accession>A0A495K3F9</accession>
<dbReference type="Proteomes" id="UP000274762">
    <property type="component" value="Unassembled WGS sequence"/>
</dbReference>
<gene>
    <name evidence="3" type="ORF">DFJ75_2065</name>
</gene>
<dbReference type="InterPro" id="IPR000086">
    <property type="entry name" value="NUDIX_hydrolase_dom"/>
</dbReference>